<reference evidence="1 2" key="1">
    <citation type="submission" date="2023-10" db="EMBL/GenBank/DDBJ databases">
        <title>Chromosome-scale genome assembly provides insights into flower coloration mechanisms of Canna indica.</title>
        <authorList>
            <person name="Li C."/>
        </authorList>
    </citation>
    <scope>NUCLEOTIDE SEQUENCE [LARGE SCALE GENOMIC DNA]</scope>
    <source>
        <tissue evidence="1">Flower</tissue>
    </source>
</reference>
<dbReference type="Proteomes" id="UP001327560">
    <property type="component" value="Chromosome 2"/>
</dbReference>
<name>A0AAQ3JY91_9LILI</name>
<dbReference type="AlphaFoldDB" id="A0AAQ3JY91"/>
<proteinExistence type="predicted"/>
<organism evidence="1 2">
    <name type="scientific">Canna indica</name>
    <name type="common">Indian-shot</name>
    <dbReference type="NCBI Taxonomy" id="4628"/>
    <lineage>
        <taxon>Eukaryota</taxon>
        <taxon>Viridiplantae</taxon>
        <taxon>Streptophyta</taxon>
        <taxon>Embryophyta</taxon>
        <taxon>Tracheophyta</taxon>
        <taxon>Spermatophyta</taxon>
        <taxon>Magnoliopsida</taxon>
        <taxon>Liliopsida</taxon>
        <taxon>Zingiberales</taxon>
        <taxon>Cannaceae</taxon>
        <taxon>Canna</taxon>
    </lineage>
</organism>
<evidence type="ECO:0000313" key="2">
    <source>
        <dbReference type="Proteomes" id="UP001327560"/>
    </source>
</evidence>
<keyword evidence="2" id="KW-1185">Reference proteome</keyword>
<evidence type="ECO:0000313" key="1">
    <source>
        <dbReference type="EMBL" id="WOK96305.1"/>
    </source>
</evidence>
<sequence>MKESALLIKLDTTKAFDSLGFSSRAVKLSRLPKAVGSLDLETSLNHLINRIRASGTKEVVNLEFADDFMVFIKGTSDDITNLKLLLYAFEMELRLQVNYDKSTVTHLSKDEEMAKEVVVALGCKVRSFPIKYLGLPLRNNKLCISDWIKILYKLDKRLQAGRVDSSSEKADSHS</sequence>
<gene>
    <name evidence="1" type="ORF">Cni_G05012</name>
</gene>
<protein>
    <recommendedName>
        <fullName evidence="3">Reverse transcriptase domain-containing protein</fullName>
    </recommendedName>
</protein>
<dbReference type="EMBL" id="CP136891">
    <property type="protein sequence ID" value="WOK96305.1"/>
    <property type="molecule type" value="Genomic_DNA"/>
</dbReference>
<accession>A0AAQ3JY91</accession>
<evidence type="ECO:0008006" key="3">
    <source>
        <dbReference type="Google" id="ProtNLM"/>
    </source>
</evidence>